<dbReference type="GO" id="GO:0006508">
    <property type="term" value="P:proteolysis"/>
    <property type="evidence" value="ECO:0007669"/>
    <property type="project" value="InterPro"/>
</dbReference>
<dbReference type="Pfam" id="PF01244">
    <property type="entry name" value="Peptidase_M19"/>
    <property type="match status" value="1"/>
</dbReference>
<comment type="caution">
    <text evidence="1">The sequence shown here is derived from an EMBL/GenBank/DDBJ whole genome shotgun (WGS) entry which is preliminary data.</text>
</comment>
<dbReference type="GO" id="GO:0070573">
    <property type="term" value="F:metallodipeptidase activity"/>
    <property type="evidence" value="ECO:0007669"/>
    <property type="project" value="InterPro"/>
</dbReference>
<dbReference type="Proteomes" id="UP000271031">
    <property type="component" value="Unassembled WGS sequence"/>
</dbReference>
<dbReference type="SUPFAM" id="SSF51556">
    <property type="entry name" value="Metallo-dependent hydrolases"/>
    <property type="match status" value="1"/>
</dbReference>
<dbReference type="AlphaFoldDB" id="A0A3M8D228"/>
<sequence>MKIIDLHCDALFRIWLANGKLDYSSADQLETNKERLKKGGVNVQCFAVYAPPQLPMEQKFQAVMQQVHYFYHEVLGKNPDMKQIREWGDFDRLQTGEIGVMLTMEGVDAIGSDLYKLSILHQLGVRCVGLTWNYANWAADGVLEPRNAGLSIFGQELVRFNNENKLLTDVSHLGERSFWDTLELARYPIASHSNARSVFDHPRNLSDEQAKALFAKGGTVHVFFAPQFVKQEGSVTIDDLLKHIDHFCSIGGVKQLGIGSDFDGISIPGRIEGLGHAGMMDNLINALLQRYKEEEVRGFTAENFLRCRPK</sequence>
<dbReference type="Gene3D" id="3.20.20.140">
    <property type="entry name" value="Metal-dependent hydrolases"/>
    <property type="match status" value="1"/>
</dbReference>
<dbReference type="RefSeq" id="WP_122920927.1">
    <property type="nucleotide sequence ID" value="NZ_RHHQ01000023.1"/>
</dbReference>
<dbReference type="CDD" id="cd01301">
    <property type="entry name" value="rDP_like"/>
    <property type="match status" value="1"/>
</dbReference>
<keyword evidence="2" id="KW-1185">Reference proteome</keyword>
<reference evidence="1 2" key="1">
    <citation type="submission" date="2018-10" db="EMBL/GenBank/DDBJ databases">
        <title>Phylogenomics of Brevibacillus.</title>
        <authorList>
            <person name="Dunlap C."/>
        </authorList>
    </citation>
    <scope>NUCLEOTIDE SEQUENCE [LARGE SCALE GENOMIC DNA]</scope>
    <source>
        <strain evidence="1 2">JCM 15716</strain>
    </source>
</reference>
<dbReference type="InterPro" id="IPR032466">
    <property type="entry name" value="Metal_Hydrolase"/>
</dbReference>
<proteinExistence type="predicted"/>
<dbReference type="PROSITE" id="PS51365">
    <property type="entry name" value="RENAL_DIPEPTIDASE_2"/>
    <property type="match status" value="1"/>
</dbReference>
<evidence type="ECO:0000313" key="2">
    <source>
        <dbReference type="Proteomes" id="UP000271031"/>
    </source>
</evidence>
<dbReference type="OrthoDB" id="9804920at2"/>
<gene>
    <name evidence="1" type="ORF">EDM56_26385</name>
</gene>
<organism evidence="1 2">
    <name type="scientific">Brevibacillus fluminis</name>
    <dbReference type="NCBI Taxonomy" id="511487"/>
    <lineage>
        <taxon>Bacteria</taxon>
        <taxon>Bacillati</taxon>
        <taxon>Bacillota</taxon>
        <taxon>Bacilli</taxon>
        <taxon>Bacillales</taxon>
        <taxon>Paenibacillaceae</taxon>
        <taxon>Brevibacillus</taxon>
    </lineage>
</organism>
<name>A0A3M8D228_9BACL</name>
<dbReference type="PANTHER" id="PTHR10443:SF12">
    <property type="entry name" value="DIPEPTIDASE"/>
    <property type="match status" value="1"/>
</dbReference>
<accession>A0A3M8D228</accession>
<dbReference type="PANTHER" id="PTHR10443">
    <property type="entry name" value="MICROSOMAL DIPEPTIDASE"/>
    <property type="match status" value="1"/>
</dbReference>
<dbReference type="InterPro" id="IPR008257">
    <property type="entry name" value="Pept_M19"/>
</dbReference>
<protein>
    <submittedName>
        <fullName evidence="1">Membrane dipeptidase</fullName>
    </submittedName>
</protein>
<dbReference type="EMBL" id="RHHQ01000023">
    <property type="protein sequence ID" value="RNB81245.1"/>
    <property type="molecule type" value="Genomic_DNA"/>
</dbReference>
<evidence type="ECO:0000313" key="1">
    <source>
        <dbReference type="EMBL" id="RNB81245.1"/>
    </source>
</evidence>